<dbReference type="EMBL" id="BJNH01000136">
    <property type="protein sequence ID" value="GEC29558.1"/>
    <property type="molecule type" value="Genomic_DNA"/>
</dbReference>
<organism evidence="1 2">
    <name type="scientific">Pseudonocardia saturnea</name>
    <dbReference type="NCBI Taxonomy" id="33909"/>
    <lineage>
        <taxon>Bacteria</taxon>
        <taxon>Bacillati</taxon>
        <taxon>Actinomycetota</taxon>
        <taxon>Actinomycetes</taxon>
        <taxon>Pseudonocardiales</taxon>
        <taxon>Pseudonocardiaceae</taxon>
        <taxon>Pseudonocardia</taxon>
    </lineage>
</organism>
<evidence type="ECO:0000313" key="1">
    <source>
        <dbReference type="EMBL" id="GEC29558.1"/>
    </source>
</evidence>
<name>A0ABQ0S9G1_9PSEU</name>
<dbReference type="Proteomes" id="UP000320693">
    <property type="component" value="Unassembled WGS sequence"/>
</dbReference>
<accession>A0ABQ0S9G1</accession>
<sequence>MRAARGVPGQWNPRRTRGRTGAGIARPWFDVEAALLGLGVEAALLGLRVEAVLPGLGVGAAALPTSGVEVALPRHGDRGAR</sequence>
<gene>
    <name evidence="1" type="ORF">PSA01_65870</name>
</gene>
<protein>
    <submittedName>
        <fullName evidence="1">Uncharacterized protein</fullName>
    </submittedName>
</protein>
<keyword evidence="2" id="KW-1185">Reference proteome</keyword>
<evidence type="ECO:0000313" key="2">
    <source>
        <dbReference type="Proteomes" id="UP000320693"/>
    </source>
</evidence>
<proteinExistence type="predicted"/>
<reference evidence="1 2" key="1">
    <citation type="submission" date="2019-06" db="EMBL/GenBank/DDBJ databases">
        <title>Whole genome shotgun sequence of Pseudonocardia saturnea NBRC 14499.</title>
        <authorList>
            <person name="Hosoyama A."/>
            <person name="Uohara A."/>
            <person name="Ohji S."/>
            <person name="Ichikawa N."/>
        </authorList>
    </citation>
    <scope>NUCLEOTIDE SEQUENCE [LARGE SCALE GENOMIC DNA]</scope>
    <source>
        <strain evidence="1 2">NBRC 14499</strain>
    </source>
</reference>
<comment type="caution">
    <text evidence="1">The sequence shown here is derived from an EMBL/GenBank/DDBJ whole genome shotgun (WGS) entry which is preliminary data.</text>
</comment>